<protein>
    <submittedName>
        <fullName evidence="1">Uncharacterized protein</fullName>
    </submittedName>
</protein>
<proteinExistence type="predicted"/>
<reference evidence="1" key="1">
    <citation type="submission" date="2018-02" db="EMBL/GenBank/DDBJ databases">
        <title>Rhizophora mucronata_Transcriptome.</title>
        <authorList>
            <person name="Meera S.P."/>
            <person name="Sreeshan A."/>
            <person name="Augustine A."/>
        </authorList>
    </citation>
    <scope>NUCLEOTIDE SEQUENCE</scope>
    <source>
        <tissue evidence="1">Leaf</tissue>
    </source>
</reference>
<evidence type="ECO:0000313" key="1">
    <source>
        <dbReference type="EMBL" id="MBX40717.1"/>
    </source>
</evidence>
<sequence>MMNKKNPQIQTMYDQCTMQPVRGVRMNNTEMHKKRMLSELVISACSI</sequence>
<dbReference type="EMBL" id="GGEC01060233">
    <property type="protein sequence ID" value="MBX40717.1"/>
    <property type="molecule type" value="Transcribed_RNA"/>
</dbReference>
<organism evidence="1">
    <name type="scientific">Rhizophora mucronata</name>
    <name type="common">Asiatic mangrove</name>
    <dbReference type="NCBI Taxonomy" id="61149"/>
    <lineage>
        <taxon>Eukaryota</taxon>
        <taxon>Viridiplantae</taxon>
        <taxon>Streptophyta</taxon>
        <taxon>Embryophyta</taxon>
        <taxon>Tracheophyta</taxon>
        <taxon>Spermatophyta</taxon>
        <taxon>Magnoliopsida</taxon>
        <taxon>eudicotyledons</taxon>
        <taxon>Gunneridae</taxon>
        <taxon>Pentapetalae</taxon>
        <taxon>rosids</taxon>
        <taxon>fabids</taxon>
        <taxon>Malpighiales</taxon>
        <taxon>Rhizophoraceae</taxon>
        <taxon>Rhizophora</taxon>
    </lineage>
</organism>
<name>A0A2P2NE27_RHIMU</name>
<dbReference type="AlphaFoldDB" id="A0A2P2NE27"/>
<accession>A0A2P2NE27</accession>